<dbReference type="GO" id="GO:0004497">
    <property type="term" value="F:monooxygenase activity"/>
    <property type="evidence" value="ECO:0007669"/>
    <property type="project" value="InterPro"/>
</dbReference>
<evidence type="ECO:0000256" key="2">
    <source>
        <dbReference type="PIRSR" id="PIRSR011396-2"/>
    </source>
</evidence>
<sequence length="530" mass="58740">MSQIKTSTMGIPSQVVIVGGGTAGWMAASLLQQAWSQESDASTQITVVESEDIGTIGVGEGSTPTLREFFRKLGIAENEWMPKCSATYKCGIAFPGWLNGNGGSPDGYFHPFFSPLDIQTGEAFMRNACLKRRGVNAAVQPDDFFVGAQLSRQYLSPRLNVSLPFEPEYAYHFDSALLGKFLRERAKKLGVQHIIGTVSDVKRTTTGDIECLYLSRDKRPLKADFFIDCTGFASLLIGKTLETPFYSYSDNLFNDSAVAIASPLDNTQPIPSHTESTALSNGWAWKIPLTTRNGNGYVYSSGYQSAESAEKELRAHMGVSDEVEARHIPMRVGSIRQHWNHNCLAVGLSQGFIEPLEATALMLVQYTLTHFIKAHALALSKGNIEHYRTGFNNNVSQTFAGIRDYIVAHYQCNTRTDSDYWIDNRSHNHISDNLAAILQCWDQGGDFEAELCAQKHQQVYPRPSWYCLLAGSGRFPVSGQRIENAHGIVPTPSAAAREYTAKMSHKFQDHRTLLQTMYGKNFISKGFAPQ</sequence>
<feature type="binding site" evidence="2">
    <location>
        <position position="357"/>
    </location>
    <ligand>
        <name>L-tryptophan</name>
        <dbReference type="ChEBI" id="CHEBI:57912"/>
    </ligand>
</feature>
<dbReference type="Proteomes" id="UP000006327">
    <property type="component" value="Unassembled WGS sequence"/>
</dbReference>
<keyword evidence="2" id="KW-0547">Nucleotide-binding</keyword>
<feature type="binding site" evidence="2">
    <location>
        <position position="348"/>
    </location>
    <ligand>
        <name>FAD</name>
        <dbReference type="ChEBI" id="CHEBI:57692"/>
    </ligand>
</feature>
<accession>K6YJ88</accession>
<gene>
    <name evidence="3" type="ORF">GARC_1257</name>
</gene>
<reference evidence="3 4" key="1">
    <citation type="journal article" date="2017" name="Antonie Van Leeuwenhoek">
        <title>Rhizobium rhizosphaerae sp. nov., a novel species isolated from rice rhizosphere.</title>
        <authorList>
            <person name="Zhao J.J."/>
            <person name="Zhang J."/>
            <person name="Zhang R.J."/>
            <person name="Zhang C.W."/>
            <person name="Yin H.Q."/>
            <person name="Zhang X.X."/>
        </authorList>
    </citation>
    <scope>NUCLEOTIDE SEQUENCE [LARGE SCALE GENOMIC DNA]</scope>
    <source>
        <strain evidence="3 4">BSs20135</strain>
    </source>
</reference>
<dbReference type="PANTHER" id="PTHR43747">
    <property type="entry name" value="FAD-BINDING PROTEIN"/>
    <property type="match status" value="1"/>
</dbReference>
<keyword evidence="2" id="KW-0285">Flavoprotein</keyword>
<comment type="caution">
    <text evidence="3">The sequence shown here is derived from an EMBL/GenBank/DDBJ whole genome shotgun (WGS) entry which is preliminary data.</text>
</comment>
<dbReference type="PANTHER" id="PTHR43747:SF4">
    <property type="entry name" value="FLAVIN-DEPENDENT TRYPTOPHAN HALOGENASE"/>
    <property type="match status" value="1"/>
</dbReference>
<evidence type="ECO:0000313" key="3">
    <source>
        <dbReference type="EMBL" id="GAC18237.1"/>
    </source>
</evidence>
<proteinExistence type="predicted"/>
<dbReference type="GO" id="GO:0000166">
    <property type="term" value="F:nucleotide binding"/>
    <property type="evidence" value="ECO:0007669"/>
    <property type="project" value="UniProtKB-KW"/>
</dbReference>
<evidence type="ECO:0000256" key="1">
    <source>
        <dbReference type="PIRSR" id="PIRSR011396-1"/>
    </source>
</evidence>
<feature type="binding site" evidence="2">
    <location>
        <position position="198"/>
    </location>
    <ligand>
        <name>FAD</name>
        <dbReference type="ChEBI" id="CHEBI:57692"/>
    </ligand>
</feature>
<dbReference type="InterPro" id="IPR033856">
    <property type="entry name" value="Trp_halogen"/>
</dbReference>
<dbReference type="STRING" id="493475.GARC_1257"/>
<evidence type="ECO:0000313" key="4">
    <source>
        <dbReference type="Proteomes" id="UP000006327"/>
    </source>
</evidence>
<keyword evidence="2" id="KW-0274">FAD</keyword>
<protein>
    <submittedName>
        <fullName evidence="3">Tryptophan halogenase</fullName>
    </submittedName>
</protein>
<dbReference type="Pfam" id="PF04820">
    <property type="entry name" value="Trp_halogenase"/>
    <property type="match status" value="1"/>
</dbReference>
<feature type="binding site" evidence="2">
    <location>
        <begin position="20"/>
        <end position="23"/>
    </location>
    <ligand>
        <name>FAD</name>
        <dbReference type="ChEBI" id="CHEBI:57692"/>
    </ligand>
</feature>
<dbReference type="Gene3D" id="3.50.50.60">
    <property type="entry name" value="FAD/NAD(P)-binding domain"/>
    <property type="match status" value="1"/>
</dbReference>
<dbReference type="InterPro" id="IPR036188">
    <property type="entry name" value="FAD/NAD-bd_sf"/>
</dbReference>
<feature type="active site" evidence="1">
    <location>
        <position position="89"/>
    </location>
</feature>
<organism evidence="3 4">
    <name type="scientific">Paraglaciecola arctica BSs20135</name>
    <dbReference type="NCBI Taxonomy" id="493475"/>
    <lineage>
        <taxon>Bacteria</taxon>
        <taxon>Pseudomonadati</taxon>
        <taxon>Pseudomonadota</taxon>
        <taxon>Gammaproteobacteria</taxon>
        <taxon>Alteromonadales</taxon>
        <taxon>Alteromonadaceae</taxon>
        <taxon>Paraglaciecola</taxon>
    </lineage>
</organism>
<feature type="binding site" evidence="2">
    <location>
        <position position="89"/>
    </location>
    <ligand>
        <name>7-chloro-L-tryptophan</name>
        <dbReference type="ChEBI" id="CHEBI:58713"/>
    </ligand>
</feature>
<dbReference type="OrthoDB" id="7178350at2"/>
<dbReference type="EMBL" id="BAEO01000015">
    <property type="protein sequence ID" value="GAC18237.1"/>
    <property type="molecule type" value="Genomic_DNA"/>
</dbReference>
<dbReference type="PIRSF" id="PIRSF011396">
    <property type="entry name" value="Trp_halogenase"/>
    <property type="match status" value="1"/>
</dbReference>
<keyword evidence="4" id="KW-1185">Reference proteome</keyword>
<dbReference type="RefSeq" id="WP_007617883.1">
    <property type="nucleotide sequence ID" value="NZ_BAEO01000015.1"/>
</dbReference>
<dbReference type="InterPro" id="IPR050816">
    <property type="entry name" value="Flavin-dep_Halogenase_NPB"/>
</dbReference>
<dbReference type="InterPro" id="IPR006905">
    <property type="entry name" value="Flavin_halogenase"/>
</dbReference>
<name>K6YJ88_9ALTE</name>
<dbReference type="SUPFAM" id="SSF51905">
    <property type="entry name" value="FAD/NAD(P)-binding domain"/>
    <property type="match status" value="1"/>
</dbReference>
<dbReference type="AlphaFoldDB" id="K6YJ88"/>
<dbReference type="eggNOG" id="COG0654">
    <property type="taxonomic scope" value="Bacteria"/>
</dbReference>